<dbReference type="PANTHER" id="PTHR35357:SF17">
    <property type="entry name" value="PECTINESTERASE INHIBITOR 12"/>
    <property type="match status" value="1"/>
</dbReference>
<dbReference type="Proteomes" id="UP001153076">
    <property type="component" value="Unassembled WGS sequence"/>
</dbReference>
<dbReference type="InterPro" id="IPR035513">
    <property type="entry name" value="Invertase/methylesterase_inhib"/>
</dbReference>
<evidence type="ECO:0000256" key="2">
    <source>
        <dbReference type="ARBA" id="ARBA00023157"/>
    </source>
</evidence>
<dbReference type="InterPro" id="IPR006501">
    <property type="entry name" value="Pectinesterase_inhib_dom"/>
</dbReference>
<feature type="chain" id="PRO_5040345217" description="Pectinesterase inhibitor domain-containing protein" evidence="4">
    <location>
        <begin position="25"/>
        <end position="172"/>
    </location>
</feature>
<dbReference type="GO" id="GO:0004857">
    <property type="term" value="F:enzyme inhibitor activity"/>
    <property type="evidence" value="ECO:0007669"/>
    <property type="project" value="InterPro"/>
</dbReference>
<feature type="domain" description="Pectinesterase inhibitor" evidence="5">
    <location>
        <begin position="22"/>
        <end position="164"/>
    </location>
</feature>
<dbReference type="GO" id="GO:0005576">
    <property type="term" value="C:extracellular region"/>
    <property type="evidence" value="ECO:0007669"/>
    <property type="project" value="UniProtKB-ARBA"/>
</dbReference>
<feature type="signal peptide" evidence="4">
    <location>
        <begin position="1"/>
        <end position="24"/>
    </location>
</feature>
<dbReference type="EMBL" id="JAKOGI010001043">
    <property type="protein sequence ID" value="KAJ8428179.1"/>
    <property type="molecule type" value="Genomic_DNA"/>
</dbReference>
<dbReference type="Gene3D" id="1.20.140.40">
    <property type="entry name" value="Invertase/pectin methylesterase inhibitor family protein"/>
    <property type="match status" value="1"/>
</dbReference>
<comment type="similarity">
    <text evidence="3">Belongs to the PMEI family.</text>
</comment>
<evidence type="ECO:0000259" key="5">
    <source>
        <dbReference type="SMART" id="SM00856"/>
    </source>
</evidence>
<dbReference type="CDD" id="cd15795">
    <property type="entry name" value="PMEI-Pla_a_1_like"/>
    <property type="match status" value="1"/>
</dbReference>
<evidence type="ECO:0000256" key="1">
    <source>
        <dbReference type="ARBA" id="ARBA00022729"/>
    </source>
</evidence>
<keyword evidence="1 4" id="KW-0732">Signal</keyword>
<keyword evidence="7" id="KW-1185">Reference proteome</keyword>
<dbReference type="FunFam" id="1.20.140.40:FF:000002">
    <property type="entry name" value="Putative invertase inhibitor"/>
    <property type="match status" value="1"/>
</dbReference>
<dbReference type="PANTHER" id="PTHR35357">
    <property type="entry name" value="OS02G0537100 PROTEIN"/>
    <property type="match status" value="1"/>
</dbReference>
<accession>A0A9Q1JLJ3</accession>
<protein>
    <recommendedName>
        <fullName evidence="5">Pectinesterase inhibitor domain-containing protein</fullName>
    </recommendedName>
</protein>
<dbReference type="Pfam" id="PF04043">
    <property type="entry name" value="PMEI"/>
    <property type="match status" value="1"/>
</dbReference>
<name>A0A9Q1JLJ3_9CARY</name>
<dbReference type="InterPro" id="IPR034088">
    <property type="entry name" value="Pla_a_1-like"/>
</dbReference>
<dbReference type="SUPFAM" id="SSF101148">
    <property type="entry name" value="Plant invertase/pectin methylesterase inhibitor"/>
    <property type="match status" value="1"/>
</dbReference>
<evidence type="ECO:0000313" key="7">
    <source>
        <dbReference type="Proteomes" id="UP001153076"/>
    </source>
</evidence>
<gene>
    <name evidence="6" type="ORF">Cgig2_015620</name>
</gene>
<proteinExistence type="inferred from homology"/>
<dbReference type="OrthoDB" id="1915198at2759"/>
<evidence type="ECO:0000256" key="3">
    <source>
        <dbReference type="ARBA" id="ARBA00038471"/>
    </source>
</evidence>
<reference evidence="6" key="1">
    <citation type="submission" date="2022-04" db="EMBL/GenBank/DDBJ databases">
        <title>Carnegiea gigantea Genome sequencing and assembly v2.</title>
        <authorList>
            <person name="Copetti D."/>
            <person name="Sanderson M.J."/>
            <person name="Burquez A."/>
            <person name="Wojciechowski M.F."/>
        </authorList>
    </citation>
    <scope>NUCLEOTIDE SEQUENCE</scope>
    <source>
        <strain evidence="6">SGP5-SGP5p</strain>
        <tissue evidence="6">Aerial part</tissue>
    </source>
</reference>
<evidence type="ECO:0000256" key="4">
    <source>
        <dbReference type="SAM" id="SignalP"/>
    </source>
</evidence>
<dbReference type="AlphaFoldDB" id="A0A9Q1JLJ3"/>
<comment type="caution">
    <text evidence="6">The sequence shown here is derived from an EMBL/GenBank/DDBJ whole genome shotgun (WGS) entry which is preliminary data.</text>
</comment>
<dbReference type="NCBIfam" id="TIGR01614">
    <property type="entry name" value="PME_inhib"/>
    <property type="match status" value="1"/>
</dbReference>
<sequence>MTTSCTFFSLLLLVLVVSPSLATGDLIDQTCKNSSKSDPNIDQNFCVYALQAFPASQCANLTRLGLISITLVNSNVTDTQCLVKRFLKDKKPDKGTKAALKDCLDLYSDSAYALSNASKDFKARRFFDANVKVSSVMDASTSCEHGFDDVGISSPLKNENDISINYQLNYNC</sequence>
<keyword evidence="2" id="KW-1015">Disulfide bond</keyword>
<organism evidence="6 7">
    <name type="scientific">Carnegiea gigantea</name>
    <dbReference type="NCBI Taxonomy" id="171969"/>
    <lineage>
        <taxon>Eukaryota</taxon>
        <taxon>Viridiplantae</taxon>
        <taxon>Streptophyta</taxon>
        <taxon>Embryophyta</taxon>
        <taxon>Tracheophyta</taxon>
        <taxon>Spermatophyta</taxon>
        <taxon>Magnoliopsida</taxon>
        <taxon>eudicotyledons</taxon>
        <taxon>Gunneridae</taxon>
        <taxon>Pentapetalae</taxon>
        <taxon>Caryophyllales</taxon>
        <taxon>Cactineae</taxon>
        <taxon>Cactaceae</taxon>
        <taxon>Cactoideae</taxon>
        <taxon>Echinocereeae</taxon>
        <taxon>Carnegiea</taxon>
    </lineage>
</organism>
<evidence type="ECO:0000313" key="6">
    <source>
        <dbReference type="EMBL" id="KAJ8428179.1"/>
    </source>
</evidence>
<dbReference type="SMART" id="SM00856">
    <property type="entry name" value="PMEI"/>
    <property type="match status" value="1"/>
</dbReference>